<dbReference type="CDD" id="cd00056">
    <property type="entry name" value="ENDO3c"/>
    <property type="match status" value="1"/>
</dbReference>
<keyword evidence="17" id="KW-1185">Reference proteome</keyword>
<evidence type="ECO:0000256" key="12">
    <source>
        <dbReference type="ARBA" id="ARBA00023204"/>
    </source>
</evidence>
<dbReference type="PANTHER" id="PTHR42944">
    <property type="entry name" value="ADENINE DNA GLYCOSYLASE"/>
    <property type="match status" value="1"/>
</dbReference>
<dbReference type="AlphaFoldDB" id="A0A9Q3H2H0"/>
<dbReference type="EC" id="3.2.2.31" evidence="4"/>
<dbReference type="GO" id="GO:0035485">
    <property type="term" value="F:adenine/guanine mispair binding"/>
    <property type="evidence" value="ECO:0007669"/>
    <property type="project" value="TreeGrafter"/>
</dbReference>
<dbReference type="Proteomes" id="UP000765509">
    <property type="component" value="Unassembled WGS sequence"/>
</dbReference>
<dbReference type="InterPro" id="IPR015797">
    <property type="entry name" value="NUDIX_hydrolase-like_dom_sf"/>
</dbReference>
<keyword evidence="10" id="KW-0408">Iron</keyword>
<evidence type="ECO:0000256" key="6">
    <source>
        <dbReference type="ARBA" id="ARBA00022485"/>
    </source>
</evidence>
<evidence type="ECO:0000256" key="9">
    <source>
        <dbReference type="ARBA" id="ARBA00022801"/>
    </source>
</evidence>
<dbReference type="Gene3D" id="1.10.1670.10">
    <property type="entry name" value="Helix-hairpin-Helix base-excision DNA repair enzymes (C-terminal)"/>
    <property type="match status" value="1"/>
</dbReference>
<feature type="region of interest" description="Disordered" evidence="14">
    <location>
        <begin position="1"/>
        <end position="67"/>
    </location>
</feature>
<keyword evidence="12" id="KW-0234">DNA repair</keyword>
<comment type="catalytic activity">
    <reaction evidence="1">
        <text>Hydrolyzes free adenine bases from 7,8-dihydro-8-oxoguanine:adenine mismatched double-stranded DNA, leaving an apurinic site.</text>
        <dbReference type="EC" id="3.2.2.31"/>
    </reaction>
</comment>
<comment type="cofactor">
    <cofactor evidence="2">
        <name>[4Fe-4S] cluster</name>
        <dbReference type="ChEBI" id="CHEBI:49883"/>
    </cofactor>
</comment>
<evidence type="ECO:0000256" key="5">
    <source>
        <dbReference type="ARBA" id="ARBA00022023"/>
    </source>
</evidence>
<evidence type="ECO:0000256" key="7">
    <source>
        <dbReference type="ARBA" id="ARBA00022723"/>
    </source>
</evidence>
<evidence type="ECO:0000313" key="16">
    <source>
        <dbReference type="EMBL" id="MBW0488607.1"/>
    </source>
</evidence>
<evidence type="ECO:0000256" key="4">
    <source>
        <dbReference type="ARBA" id="ARBA00012045"/>
    </source>
</evidence>
<sequence>MSGRPRRSTRLAVETYAEVSDSESRVGAPRKKKELCASKSRFAKSACNDSSSLSDLSDYQDRPPSQKLHRTHLITNESASQSLFQAVDSSQPLHPFSYHTSHLIPSPCRSSTDVNAPLKSRPSEIGDVPKIGLPSPELVLFQKSLLEWYDQVKRNRDMPWRKEPNKAEILTNQQKGQRAYEVWVSEIMLQQTQVETVKSYYLRWMSTFPTIFDLAKANIEQVNQCWQGLGYYSRASRLLSGAQKVVNKFDGILPDDPSIMEKEVDGIGPYSAGAIASIAFEKPVPMIDGNVHRVLARLTALYSPQAAKATTKFLWSVASNLVPEQRPGDFNQALMELGATICKPREARCPSCPLAKWCRAFEEHQVLCSSDKPNLGLKTIDIEDACDLCHPFTPLQSIFTSTDKHVLRYPMAKERKKPVPREVAVGVVQWQPVTPKNEDPIHRPLTEPESMVLLIKRPQKGLLAGLWEFPSVDLSQSNDSTKRSRLAQIDTLLHETLTSSFPPLTTLSLTNHNASIPNEPDIKVKELQQDLPDIQHIFSHMKVTYKPIKITLCSTELPRLNHQDSNTKAIQSHHVKWIPSSLVMTSNIGNPHKKVWKSLVNISYASALKYNKRKFD</sequence>
<dbReference type="Gene3D" id="1.10.340.30">
    <property type="entry name" value="Hypothetical protein, domain 2"/>
    <property type="match status" value="1"/>
</dbReference>
<name>A0A9Q3H2H0_9BASI</name>
<dbReference type="SUPFAM" id="SSF48150">
    <property type="entry name" value="DNA-glycosylase"/>
    <property type="match status" value="1"/>
</dbReference>
<keyword evidence="9" id="KW-0378">Hydrolase</keyword>
<dbReference type="InterPro" id="IPR011257">
    <property type="entry name" value="DNA_glycosylase"/>
</dbReference>
<evidence type="ECO:0000256" key="3">
    <source>
        <dbReference type="ARBA" id="ARBA00008343"/>
    </source>
</evidence>
<feature type="domain" description="HhH-GPD" evidence="15">
    <location>
        <begin position="188"/>
        <end position="340"/>
    </location>
</feature>
<dbReference type="Pfam" id="PF14815">
    <property type="entry name" value="NUDIX_4"/>
    <property type="match status" value="1"/>
</dbReference>
<keyword evidence="13" id="KW-0326">Glycosidase</keyword>
<evidence type="ECO:0000256" key="13">
    <source>
        <dbReference type="ARBA" id="ARBA00023295"/>
    </source>
</evidence>
<dbReference type="Gene3D" id="3.90.79.10">
    <property type="entry name" value="Nucleoside Triphosphate Pyrophosphohydrolase"/>
    <property type="match status" value="1"/>
</dbReference>
<dbReference type="GO" id="GO:0034039">
    <property type="term" value="F:8-oxo-7,8-dihydroguanine DNA N-glycosylase activity"/>
    <property type="evidence" value="ECO:0007669"/>
    <property type="project" value="TreeGrafter"/>
</dbReference>
<dbReference type="GO" id="GO:0006285">
    <property type="term" value="P:base-excision repair, AP site formation"/>
    <property type="evidence" value="ECO:0007669"/>
    <property type="project" value="UniProtKB-ARBA"/>
</dbReference>
<accession>A0A9Q3H2H0</accession>
<dbReference type="GO" id="GO:0051539">
    <property type="term" value="F:4 iron, 4 sulfur cluster binding"/>
    <property type="evidence" value="ECO:0007669"/>
    <property type="project" value="UniProtKB-KW"/>
</dbReference>
<dbReference type="InterPro" id="IPR044298">
    <property type="entry name" value="MIG/MutY"/>
</dbReference>
<organism evidence="16 17">
    <name type="scientific">Austropuccinia psidii MF-1</name>
    <dbReference type="NCBI Taxonomy" id="1389203"/>
    <lineage>
        <taxon>Eukaryota</taxon>
        <taxon>Fungi</taxon>
        <taxon>Dikarya</taxon>
        <taxon>Basidiomycota</taxon>
        <taxon>Pucciniomycotina</taxon>
        <taxon>Pucciniomycetes</taxon>
        <taxon>Pucciniales</taxon>
        <taxon>Sphaerophragmiaceae</taxon>
        <taxon>Austropuccinia</taxon>
    </lineage>
</organism>
<dbReference type="FunFam" id="1.10.340.30:FF:000002">
    <property type="entry name" value="Adenine DNA glycosylase"/>
    <property type="match status" value="1"/>
</dbReference>
<dbReference type="GO" id="GO:0005634">
    <property type="term" value="C:nucleus"/>
    <property type="evidence" value="ECO:0007669"/>
    <property type="project" value="TreeGrafter"/>
</dbReference>
<dbReference type="GO" id="GO:0046872">
    <property type="term" value="F:metal ion binding"/>
    <property type="evidence" value="ECO:0007669"/>
    <property type="project" value="UniProtKB-KW"/>
</dbReference>
<keyword evidence="11" id="KW-0411">Iron-sulfur</keyword>
<dbReference type="SUPFAM" id="SSF55811">
    <property type="entry name" value="Nudix"/>
    <property type="match status" value="1"/>
</dbReference>
<evidence type="ECO:0000256" key="14">
    <source>
        <dbReference type="SAM" id="MobiDB-lite"/>
    </source>
</evidence>
<keyword evidence="6" id="KW-0004">4Fe-4S</keyword>
<dbReference type="GO" id="GO:0006298">
    <property type="term" value="P:mismatch repair"/>
    <property type="evidence" value="ECO:0007669"/>
    <property type="project" value="TreeGrafter"/>
</dbReference>
<dbReference type="InterPro" id="IPR029119">
    <property type="entry name" value="MutY_C"/>
</dbReference>
<keyword evidence="8" id="KW-0227">DNA damage</keyword>
<evidence type="ECO:0000256" key="10">
    <source>
        <dbReference type="ARBA" id="ARBA00023004"/>
    </source>
</evidence>
<keyword evidence="7" id="KW-0479">Metal-binding</keyword>
<protein>
    <recommendedName>
        <fullName evidence="5">Adenine DNA glycosylase</fullName>
        <ecNumber evidence="4">3.2.2.31</ecNumber>
    </recommendedName>
</protein>
<evidence type="ECO:0000256" key="1">
    <source>
        <dbReference type="ARBA" id="ARBA00000843"/>
    </source>
</evidence>
<evidence type="ECO:0000256" key="11">
    <source>
        <dbReference type="ARBA" id="ARBA00023014"/>
    </source>
</evidence>
<reference evidence="16" key="1">
    <citation type="submission" date="2021-03" db="EMBL/GenBank/DDBJ databases">
        <title>Draft genome sequence of rust myrtle Austropuccinia psidii MF-1, a brazilian biotype.</title>
        <authorList>
            <person name="Quecine M.C."/>
            <person name="Pachon D.M.R."/>
            <person name="Bonatelli M.L."/>
            <person name="Correr F.H."/>
            <person name="Franceschini L.M."/>
            <person name="Leite T.F."/>
            <person name="Margarido G.R.A."/>
            <person name="Almeida C.A."/>
            <person name="Ferrarezi J.A."/>
            <person name="Labate C.A."/>
        </authorList>
    </citation>
    <scope>NUCLEOTIDE SEQUENCE</scope>
    <source>
        <strain evidence="16">MF-1</strain>
    </source>
</reference>
<comment type="similarity">
    <text evidence="3">Belongs to the Nth/MutY family.</text>
</comment>
<dbReference type="Pfam" id="PF00730">
    <property type="entry name" value="HhH-GPD"/>
    <property type="match status" value="1"/>
</dbReference>
<evidence type="ECO:0000313" key="17">
    <source>
        <dbReference type="Proteomes" id="UP000765509"/>
    </source>
</evidence>
<dbReference type="InterPro" id="IPR023170">
    <property type="entry name" value="HhH_base_excis_C"/>
</dbReference>
<dbReference type="OrthoDB" id="10248838at2759"/>
<dbReference type="InterPro" id="IPR003265">
    <property type="entry name" value="HhH-GPD_domain"/>
</dbReference>
<evidence type="ECO:0000256" key="8">
    <source>
        <dbReference type="ARBA" id="ARBA00022763"/>
    </source>
</evidence>
<dbReference type="PANTHER" id="PTHR42944:SF1">
    <property type="entry name" value="ADENINE DNA GLYCOSYLASE"/>
    <property type="match status" value="1"/>
</dbReference>
<dbReference type="GO" id="GO:0000701">
    <property type="term" value="F:purine-specific mismatch base pair DNA N-glycosylase activity"/>
    <property type="evidence" value="ECO:0007669"/>
    <property type="project" value="UniProtKB-EC"/>
</dbReference>
<evidence type="ECO:0000259" key="15">
    <source>
        <dbReference type="SMART" id="SM00478"/>
    </source>
</evidence>
<proteinExistence type="inferred from homology"/>
<gene>
    <name evidence="16" type="ORF">O181_028322</name>
</gene>
<dbReference type="SMART" id="SM00478">
    <property type="entry name" value="ENDO3c"/>
    <property type="match status" value="1"/>
</dbReference>
<comment type="caution">
    <text evidence="16">The sequence shown here is derived from an EMBL/GenBank/DDBJ whole genome shotgun (WGS) entry which is preliminary data.</text>
</comment>
<dbReference type="GO" id="GO:0032357">
    <property type="term" value="F:oxidized purine DNA binding"/>
    <property type="evidence" value="ECO:0007669"/>
    <property type="project" value="TreeGrafter"/>
</dbReference>
<evidence type="ECO:0000256" key="2">
    <source>
        <dbReference type="ARBA" id="ARBA00001966"/>
    </source>
</evidence>
<dbReference type="EMBL" id="AVOT02009686">
    <property type="protein sequence ID" value="MBW0488607.1"/>
    <property type="molecule type" value="Genomic_DNA"/>
</dbReference>